<reference evidence="1" key="1">
    <citation type="submission" date="2015-04" db="UniProtKB">
        <authorList>
            <consortium name="EnsemblPlants"/>
        </authorList>
    </citation>
    <scope>IDENTIFICATION</scope>
</reference>
<organism evidence="1">
    <name type="scientific">Oryza meridionalis</name>
    <dbReference type="NCBI Taxonomy" id="40149"/>
    <lineage>
        <taxon>Eukaryota</taxon>
        <taxon>Viridiplantae</taxon>
        <taxon>Streptophyta</taxon>
        <taxon>Embryophyta</taxon>
        <taxon>Tracheophyta</taxon>
        <taxon>Spermatophyta</taxon>
        <taxon>Magnoliopsida</taxon>
        <taxon>Liliopsida</taxon>
        <taxon>Poales</taxon>
        <taxon>Poaceae</taxon>
        <taxon>BOP clade</taxon>
        <taxon>Oryzoideae</taxon>
        <taxon>Oryzeae</taxon>
        <taxon>Oryzinae</taxon>
        <taxon>Oryza</taxon>
    </lineage>
</organism>
<dbReference type="EnsemblPlants" id="OMERI06G25580.1">
    <property type="protein sequence ID" value="OMERI06G25580.1"/>
    <property type="gene ID" value="OMERI06G25580"/>
</dbReference>
<accession>A0A0E0E5K9</accession>
<proteinExistence type="predicted"/>
<evidence type="ECO:0000313" key="1">
    <source>
        <dbReference type="EnsemblPlants" id="OMERI06G25580.1"/>
    </source>
</evidence>
<dbReference type="Gramene" id="OMERI06G25580.1">
    <property type="protein sequence ID" value="OMERI06G25580.1"/>
    <property type="gene ID" value="OMERI06G25580"/>
</dbReference>
<sequence>MADIKNRADFMDVELLTMKRRSICFVSPPLKSSTSDFTLNTPKGVYINLPKETIHGMRITGMYTNFTSRCIPAPIVHFNSEFRMQIAYYRCNSCWSNLYIHWKFSALRHDWYPKKQIKLRWIFNKNHPAGSAPYSVTRHRAEAWWLVPQKSFRNRTGGTSG</sequence>
<name>A0A0E0E5K9_9ORYZ</name>
<reference evidence="1" key="2">
    <citation type="submission" date="2018-05" db="EMBL/GenBank/DDBJ databases">
        <title>OmerRS3 (Oryza meridionalis Reference Sequence Version 3).</title>
        <authorList>
            <person name="Zhang J."/>
            <person name="Kudrna D."/>
            <person name="Lee S."/>
            <person name="Talag J."/>
            <person name="Welchert J."/>
            <person name="Wing R.A."/>
        </authorList>
    </citation>
    <scope>NUCLEOTIDE SEQUENCE [LARGE SCALE GENOMIC DNA]</scope>
    <source>
        <strain evidence="1">cv. OR44</strain>
    </source>
</reference>
<dbReference type="HOGENOM" id="CLU_139423_0_0_1"/>
<dbReference type="Proteomes" id="UP000008021">
    <property type="component" value="Chromosome 6"/>
</dbReference>
<protein>
    <submittedName>
        <fullName evidence="1">Uncharacterized protein</fullName>
    </submittedName>
</protein>
<evidence type="ECO:0000313" key="2">
    <source>
        <dbReference type="Proteomes" id="UP000008021"/>
    </source>
</evidence>
<dbReference type="AlphaFoldDB" id="A0A0E0E5K9"/>
<keyword evidence="2" id="KW-1185">Reference proteome</keyword>